<accession>X1EAZ5</accession>
<proteinExistence type="predicted"/>
<reference evidence="1" key="1">
    <citation type="journal article" date="2014" name="Front. Microbiol.">
        <title>High frequency of phylogenetically diverse reductive dehalogenase-homologous genes in deep subseafloor sedimentary metagenomes.</title>
        <authorList>
            <person name="Kawai M."/>
            <person name="Futagami T."/>
            <person name="Toyoda A."/>
            <person name="Takaki Y."/>
            <person name="Nishi S."/>
            <person name="Hori S."/>
            <person name="Arai W."/>
            <person name="Tsubouchi T."/>
            <person name="Morono Y."/>
            <person name="Uchiyama I."/>
            <person name="Ito T."/>
            <person name="Fujiyama A."/>
            <person name="Inagaki F."/>
            <person name="Takami H."/>
        </authorList>
    </citation>
    <scope>NUCLEOTIDE SEQUENCE</scope>
    <source>
        <strain evidence="1">Expedition CK06-06</strain>
    </source>
</reference>
<comment type="caution">
    <text evidence="1">The sequence shown here is derived from an EMBL/GenBank/DDBJ whole genome shotgun (WGS) entry which is preliminary data.</text>
</comment>
<name>X1EAZ5_9ZZZZ</name>
<evidence type="ECO:0000313" key="1">
    <source>
        <dbReference type="EMBL" id="GAH17515.1"/>
    </source>
</evidence>
<gene>
    <name evidence="1" type="ORF">S01H4_55172</name>
</gene>
<sequence>MNPFGKKLNVRLRTDSGFLSRPSNIGSFSAGKIVEGQGPQTVVLRREDFKGTEGKELEWSKIATFEITVLDAATNQKIALMADNGEKVLQLIELRD</sequence>
<organism evidence="1">
    <name type="scientific">marine sediment metagenome</name>
    <dbReference type="NCBI Taxonomy" id="412755"/>
    <lineage>
        <taxon>unclassified sequences</taxon>
        <taxon>metagenomes</taxon>
        <taxon>ecological metagenomes</taxon>
    </lineage>
</organism>
<protein>
    <submittedName>
        <fullName evidence="1">Uncharacterized protein</fullName>
    </submittedName>
</protein>
<dbReference type="EMBL" id="BART01031814">
    <property type="protein sequence ID" value="GAH17515.1"/>
    <property type="molecule type" value="Genomic_DNA"/>
</dbReference>
<dbReference type="AlphaFoldDB" id="X1EAZ5"/>